<name>A0A4U5VJ16_COLLU</name>
<gene>
    <name evidence="3" type="ORF">D9C73_023247</name>
</gene>
<dbReference type="Proteomes" id="UP000298787">
    <property type="component" value="Chromosome 20"/>
</dbReference>
<organism evidence="3 4">
    <name type="scientific">Collichthys lucidus</name>
    <name type="common">Big head croaker</name>
    <name type="synonym">Sciaena lucida</name>
    <dbReference type="NCBI Taxonomy" id="240159"/>
    <lineage>
        <taxon>Eukaryota</taxon>
        <taxon>Metazoa</taxon>
        <taxon>Chordata</taxon>
        <taxon>Craniata</taxon>
        <taxon>Vertebrata</taxon>
        <taxon>Euteleostomi</taxon>
        <taxon>Actinopterygii</taxon>
        <taxon>Neopterygii</taxon>
        <taxon>Teleostei</taxon>
        <taxon>Neoteleostei</taxon>
        <taxon>Acanthomorphata</taxon>
        <taxon>Eupercaria</taxon>
        <taxon>Sciaenidae</taxon>
        <taxon>Collichthys</taxon>
    </lineage>
</organism>
<feature type="region of interest" description="Disordered" evidence="1">
    <location>
        <begin position="92"/>
        <end position="118"/>
    </location>
</feature>
<dbReference type="EMBL" id="CM014097">
    <property type="protein sequence ID" value="TKS88323.1"/>
    <property type="molecule type" value="Genomic_DNA"/>
</dbReference>
<feature type="transmembrane region" description="Helical" evidence="2">
    <location>
        <begin position="6"/>
        <end position="26"/>
    </location>
</feature>
<evidence type="ECO:0000256" key="2">
    <source>
        <dbReference type="SAM" id="Phobius"/>
    </source>
</evidence>
<evidence type="ECO:0000313" key="3">
    <source>
        <dbReference type="EMBL" id="TKS88323.1"/>
    </source>
</evidence>
<dbReference type="STRING" id="240159.A0A4U5VJ16"/>
<keyword evidence="2" id="KW-0472">Membrane</keyword>
<protein>
    <submittedName>
        <fullName evidence="3">Uncharacterized protein</fullName>
    </submittedName>
</protein>
<evidence type="ECO:0000313" key="4">
    <source>
        <dbReference type="Proteomes" id="UP000298787"/>
    </source>
</evidence>
<sequence length="163" mass="18724">MRFQWIFFIFSILVSMALIMVILSQYKLTIMQNKRVEDLQFELRALENSYINEELFKGKLEELVVQQTKVAGDLEGALTSLSETMVKKKTETDACQAEKKTTGDELTSKEKEQTDTEATIKTESDAWTQEINILKAQLKEFRPICNYVKKDPLVLKLCGNNST</sequence>
<accession>A0A4U5VJ16</accession>
<reference evidence="3 4" key="1">
    <citation type="submission" date="2019-01" db="EMBL/GenBank/DDBJ databases">
        <title>Genome Assembly of Collichthys lucidus.</title>
        <authorList>
            <person name="Cai M."/>
            <person name="Xiao S."/>
        </authorList>
    </citation>
    <scope>NUCLEOTIDE SEQUENCE [LARGE SCALE GENOMIC DNA]</scope>
    <source>
        <strain evidence="3">JT15FE1705JMU</strain>
        <tissue evidence="3">Muscle</tissue>
    </source>
</reference>
<keyword evidence="4" id="KW-1185">Reference proteome</keyword>
<evidence type="ECO:0000256" key="1">
    <source>
        <dbReference type="SAM" id="MobiDB-lite"/>
    </source>
</evidence>
<keyword evidence="2" id="KW-1133">Transmembrane helix</keyword>
<dbReference type="AlphaFoldDB" id="A0A4U5VJ16"/>
<proteinExistence type="predicted"/>
<keyword evidence="2" id="KW-0812">Transmembrane</keyword>